<dbReference type="Proteomes" id="UP000823790">
    <property type="component" value="Unassembled WGS sequence"/>
</dbReference>
<evidence type="ECO:0000313" key="3">
    <source>
        <dbReference type="EMBL" id="MBP1473946.1"/>
    </source>
</evidence>
<dbReference type="Gene3D" id="3.40.1660.10">
    <property type="entry name" value="EreA-like (biosynthetic domain)"/>
    <property type="match status" value="1"/>
</dbReference>
<dbReference type="CDD" id="cd02440">
    <property type="entry name" value="AdoMet_MTases"/>
    <property type="match status" value="1"/>
</dbReference>
<dbReference type="SUPFAM" id="SSF159501">
    <property type="entry name" value="EreA/ChaN-like"/>
    <property type="match status" value="1"/>
</dbReference>
<dbReference type="InterPro" id="IPR007815">
    <property type="entry name" value="Emycin_Estase"/>
</dbReference>
<dbReference type="PANTHER" id="PTHR31299">
    <property type="entry name" value="ESTERASE, PUTATIVE (AFU_ORTHOLOGUE AFUA_1G05850)-RELATED"/>
    <property type="match status" value="1"/>
</dbReference>
<dbReference type="SUPFAM" id="SSF53335">
    <property type="entry name" value="S-adenosyl-L-methionine-dependent methyltransferases"/>
    <property type="match status" value="1"/>
</dbReference>
<dbReference type="InterPro" id="IPR029063">
    <property type="entry name" value="SAM-dependent_MTases_sf"/>
</dbReference>
<keyword evidence="2 3" id="KW-0808">Transferase</keyword>
<accession>A0ABS4DLL7</accession>
<keyword evidence="4" id="KW-1185">Reference proteome</keyword>
<dbReference type="NCBIfam" id="TIGR00080">
    <property type="entry name" value="pimt"/>
    <property type="match status" value="1"/>
</dbReference>
<dbReference type="Pfam" id="PF05139">
    <property type="entry name" value="Erythro_esteras"/>
    <property type="match status" value="1"/>
</dbReference>
<dbReference type="GO" id="GO:0032259">
    <property type="term" value="P:methylation"/>
    <property type="evidence" value="ECO:0007669"/>
    <property type="project" value="UniProtKB-KW"/>
</dbReference>
<name>A0ABS4DLL7_9GAMM</name>
<keyword evidence="2" id="KW-0949">S-adenosyl-L-methionine</keyword>
<evidence type="ECO:0000256" key="2">
    <source>
        <dbReference type="HAMAP-Rule" id="MF_00090"/>
    </source>
</evidence>
<keyword evidence="2" id="KW-0963">Cytoplasm</keyword>
<dbReference type="Pfam" id="PF01135">
    <property type="entry name" value="PCMT"/>
    <property type="match status" value="1"/>
</dbReference>
<sequence>MNDFAEQRQRMVERQLAGRGISDARVLEAMGTIPREAFVGGSLHEFAYEDSPLPIEAGQTISQPFIVARMLEAAQLRPSDSVLEIGAGSGYAAAVMAAIAASVHAIERHAELADLAQQRFDALGYRNIRLRVGDGSGGWPEAAPFDAIIAAAGGPAVPDVLRRQLAIGGRLVMPVGGALYRQRLVKVIRVAEDRFDEEPLDEVRFVPLVGSYGWSEQDASGTPRMEPVAMRAPADGVGLAGLIRAAVEPLPDLDDPAFGRMFDRYGDARVVLLGEASHGTSEFYRARAAITRRLIEAHGFGIVAVEGDWPDAAVLDRYVRGRPAAHEEPIFQRFPTWMWRNRDVARFIDWLRDYNADKPATRQAGFYGLDLYSLDSSIRAVIDYLDKVDPETAQVARHRYGCLMPWSKEPAQYGRMALNAGYPLCEKAVVQMLRELLSRRMEYAQADGEHFLDAAQNARLVSNAEAYYRAMYYGSAESWNLRDSHMFETLENLLAAGGPRSKAVVWAHNSHIGDARHTEMGQVREELNLGQLCRQRFGDDAVLLGFGTHTGTVAAADDWGEPMKVMDVKPSRPDSYERLFHDAGQPRCLLDLRGNANRELCGRLARGRLERFIGVIYRPDTERWSHYVECSMPRQFDGYTWFDETHAVEPLGEEPRAGAAETWPFGL</sequence>
<comment type="caution">
    <text evidence="3">The sequence shown here is derived from an EMBL/GenBank/DDBJ whole genome shotgun (WGS) entry which is preliminary data.</text>
</comment>
<proteinExistence type="inferred from homology"/>
<comment type="subcellular location">
    <subcellularLocation>
        <location evidence="2">Cytoplasm</location>
    </subcellularLocation>
</comment>
<dbReference type="RefSeq" id="WP_209617695.1">
    <property type="nucleotide sequence ID" value="NZ_JAGJRS010000013.1"/>
</dbReference>
<dbReference type="NCBIfam" id="NF001453">
    <property type="entry name" value="PRK00312.1"/>
    <property type="match status" value="1"/>
</dbReference>
<organism evidence="3 4">
    <name type="scientific">Frateuria flava</name>
    <dbReference type="NCBI Taxonomy" id="2821489"/>
    <lineage>
        <taxon>Bacteria</taxon>
        <taxon>Pseudomonadati</taxon>
        <taxon>Pseudomonadota</taxon>
        <taxon>Gammaproteobacteria</taxon>
        <taxon>Lysobacterales</taxon>
        <taxon>Rhodanobacteraceae</taxon>
        <taxon>Frateuria</taxon>
    </lineage>
</organism>
<evidence type="ECO:0000256" key="1">
    <source>
        <dbReference type="ARBA" id="ARBA00005369"/>
    </source>
</evidence>
<evidence type="ECO:0000313" key="4">
    <source>
        <dbReference type="Proteomes" id="UP000823790"/>
    </source>
</evidence>
<dbReference type="HAMAP" id="MF_00090">
    <property type="entry name" value="PIMT"/>
    <property type="match status" value="1"/>
</dbReference>
<feature type="active site" evidence="2">
    <location>
        <position position="62"/>
    </location>
</feature>
<dbReference type="EC" id="2.1.1.77" evidence="2"/>
<dbReference type="Gene3D" id="3.40.50.150">
    <property type="entry name" value="Vaccinia Virus protein VP39"/>
    <property type="match status" value="1"/>
</dbReference>
<dbReference type="InterPro" id="IPR000682">
    <property type="entry name" value="PCMT"/>
</dbReference>
<dbReference type="InterPro" id="IPR052036">
    <property type="entry name" value="Hydrolase/PRTase-associated"/>
</dbReference>
<dbReference type="PROSITE" id="PS01279">
    <property type="entry name" value="PCMT"/>
    <property type="match status" value="1"/>
</dbReference>
<comment type="function">
    <text evidence="2">Catalyzes the methyl esterification of L-isoaspartyl residues in peptides and proteins that result from spontaneous decomposition of normal L-aspartyl and L-asparaginyl residues. It plays a role in the repair and/or degradation of damaged proteins.</text>
</comment>
<gene>
    <name evidence="2" type="primary">pcm</name>
    <name evidence="3" type="ORF">J7I44_06525</name>
</gene>
<dbReference type="PANTHER" id="PTHR31299:SF0">
    <property type="entry name" value="ESTERASE, PUTATIVE (AFU_ORTHOLOGUE AFUA_1G05850)-RELATED"/>
    <property type="match status" value="1"/>
</dbReference>
<dbReference type="GO" id="GO:0004719">
    <property type="term" value="F:protein-L-isoaspartate (D-aspartate) O-methyltransferase activity"/>
    <property type="evidence" value="ECO:0007669"/>
    <property type="project" value="UniProtKB-EC"/>
</dbReference>
<dbReference type="EMBL" id="JAGJRS010000013">
    <property type="protein sequence ID" value="MBP1473946.1"/>
    <property type="molecule type" value="Genomic_DNA"/>
</dbReference>
<comment type="similarity">
    <text evidence="1 2">Belongs to the methyltransferase superfamily. L-isoaspartyl/D-aspartyl protein methyltransferase family.</text>
</comment>
<protein>
    <recommendedName>
        <fullName evidence="2">Protein-L-isoaspartate O-methyltransferase</fullName>
        <ecNumber evidence="2">2.1.1.77</ecNumber>
    </recommendedName>
    <alternativeName>
        <fullName evidence="2">L-isoaspartyl protein carboxyl methyltransferase</fullName>
    </alternativeName>
    <alternativeName>
        <fullName evidence="2">Protein L-isoaspartyl methyltransferase</fullName>
    </alternativeName>
    <alternativeName>
        <fullName evidence="2">Protein-beta-aspartate methyltransferase</fullName>
        <shortName evidence="2">PIMT</shortName>
    </alternativeName>
</protein>
<comment type="catalytic activity">
    <reaction evidence="2">
        <text>[protein]-L-isoaspartate + S-adenosyl-L-methionine = [protein]-L-isoaspartate alpha-methyl ester + S-adenosyl-L-homocysteine</text>
        <dbReference type="Rhea" id="RHEA:12705"/>
        <dbReference type="Rhea" id="RHEA-COMP:12143"/>
        <dbReference type="Rhea" id="RHEA-COMP:12144"/>
        <dbReference type="ChEBI" id="CHEBI:57856"/>
        <dbReference type="ChEBI" id="CHEBI:59789"/>
        <dbReference type="ChEBI" id="CHEBI:90596"/>
        <dbReference type="ChEBI" id="CHEBI:90598"/>
        <dbReference type="EC" id="2.1.1.77"/>
    </reaction>
</comment>
<keyword evidence="2 3" id="KW-0489">Methyltransferase</keyword>
<dbReference type="Gene3D" id="3.30.1870.10">
    <property type="entry name" value="EreA-like, domain 2"/>
    <property type="match status" value="1"/>
</dbReference>
<dbReference type="CDD" id="cd14728">
    <property type="entry name" value="Ere-like"/>
    <property type="match status" value="1"/>
</dbReference>
<reference evidence="3 4" key="1">
    <citation type="submission" date="2021-04" db="EMBL/GenBank/DDBJ databases">
        <authorList>
            <person name="Huq M.A."/>
        </authorList>
    </citation>
    <scope>NUCLEOTIDE SEQUENCE [LARGE SCALE GENOMIC DNA]</scope>
    <source>
        <strain evidence="3 4">MAH-13</strain>
    </source>
</reference>